<feature type="region of interest" description="Disordered" evidence="3">
    <location>
        <begin position="1"/>
        <end position="22"/>
    </location>
</feature>
<keyword evidence="2 4" id="KW-0808">Transferase</keyword>
<protein>
    <submittedName>
        <fullName evidence="4">O-methyltransferase</fullName>
    </submittedName>
</protein>
<dbReference type="GO" id="GO:0032259">
    <property type="term" value="P:methylation"/>
    <property type="evidence" value="ECO:0007669"/>
    <property type="project" value="UniProtKB-KW"/>
</dbReference>
<dbReference type="InterPro" id="IPR007213">
    <property type="entry name" value="Ppm1/Ppm2/Tcmp"/>
</dbReference>
<evidence type="ECO:0000256" key="1">
    <source>
        <dbReference type="ARBA" id="ARBA00022603"/>
    </source>
</evidence>
<evidence type="ECO:0000313" key="4">
    <source>
        <dbReference type="EMBL" id="BBY46183.1"/>
    </source>
</evidence>
<dbReference type="PIRSF" id="PIRSF028177">
    <property type="entry name" value="Polyketide_synth_Omtfrase_TcmP"/>
    <property type="match status" value="1"/>
</dbReference>
<dbReference type="InterPro" id="IPR016874">
    <property type="entry name" value="TcmP-like"/>
</dbReference>
<dbReference type="SUPFAM" id="SSF53335">
    <property type="entry name" value="S-adenosyl-L-methionine-dependent methyltransferases"/>
    <property type="match status" value="1"/>
</dbReference>
<dbReference type="PANTHER" id="PTHR43619:SF2">
    <property type="entry name" value="S-ADENOSYL-L-METHIONINE-DEPENDENT METHYLTRANSFERASES SUPERFAMILY PROTEIN"/>
    <property type="match status" value="1"/>
</dbReference>
<dbReference type="InterPro" id="IPR029063">
    <property type="entry name" value="SAM-dependent_MTases_sf"/>
</dbReference>
<reference evidence="4 5" key="1">
    <citation type="journal article" date="2019" name="Emerg. Microbes Infect.">
        <title>Comprehensive subspecies identification of 175 nontuberculous mycobacteria species based on 7547 genomic profiles.</title>
        <authorList>
            <person name="Matsumoto Y."/>
            <person name="Kinjo T."/>
            <person name="Motooka D."/>
            <person name="Nabeya D."/>
            <person name="Jung N."/>
            <person name="Uechi K."/>
            <person name="Horii T."/>
            <person name="Iida T."/>
            <person name="Fujita J."/>
            <person name="Nakamura S."/>
        </authorList>
    </citation>
    <scope>NUCLEOTIDE SEQUENCE [LARGE SCALE GENOMIC DNA]</scope>
    <source>
        <strain evidence="4 5">JCM 18439</strain>
    </source>
</reference>
<accession>A0A7I7RNV6</accession>
<proteinExistence type="predicted"/>
<name>A0A7I7RNV6_MYCCF</name>
<dbReference type="GO" id="GO:0008168">
    <property type="term" value="F:methyltransferase activity"/>
    <property type="evidence" value="ECO:0007669"/>
    <property type="project" value="UniProtKB-KW"/>
</dbReference>
<dbReference type="PANTHER" id="PTHR43619">
    <property type="entry name" value="S-ADENOSYL-L-METHIONINE-DEPENDENT METHYLTRANSFERASE YKTD-RELATED"/>
    <property type="match status" value="1"/>
</dbReference>
<keyword evidence="5" id="KW-1185">Reference proteome</keyword>
<dbReference type="Gene3D" id="3.40.50.150">
    <property type="entry name" value="Vaccinia Virus protein VP39"/>
    <property type="match status" value="1"/>
</dbReference>
<evidence type="ECO:0000313" key="5">
    <source>
        <dbReference type="Proteomes" id="UP000466431"/>
    </source>
</evidence>
<keyword evidence="1 4" id="KW-0489">Methyltransferase</keyword>
<dbReference type="Proteomes" id="UP000466431">
    <property type="component" value="Chromosome"/>
</dbReference>
<gene>
    <name evidence="4" type="ORF">MCEL_44780</name>
</gene>
<dbReference type="Pfam" id="PF04072">
    <property type="entry name" value="LCM"/>
    <property type="match status" value="1"/>
</dbReference>
<dbReference type="KEGG" id="mcee:MCEL_44780"/>
<sequence>MSSESGAQTSRPPTSKADGTVLTGVSETALMTLRVRATEARRPDGRIEDPMAIQLADSIDFDFAKFGLSRRQDMAVRALAFDREARRYLGAHPRATVVALAEGLQTSFYRLDATDVGHEFRWLTVDLPPMVELRRKLLPSSDRVQMLAQSALDFSWMDQVDTEHGVFITAEGLLMYLQPDEALGLITECAGRFPGGRMMFDLAPAWFARLITRGLLRPSLRYRVPPMPFSMTPSEVAGLVDEIPGIRAVHDVPLPPGRGKVLNTLMWGAQRLPLFDSVRPVFTLLEFG</sequence>
<evidence type="ECO:0000256" key="3">
    <source>
        <dbReference type="SAM" id="MobiDB-lite"/>
    </source>
</evidence>
<dbReference type="AlphaFoldDB" id="A0A7I7RNV6"/>
<feature type="compositionally biased region" description="Polar residues" evidence="3">
    <location>
        <begin position="1"/>
        <end position="13"/>
    </location>
</feature>
<evidence type="ECO:0000256" key="2">
    <source>
        <dbReference type="ARBA" id="ARBA00022679"/>
    </source>
</evidence>
<organism evidence="4 5">
    <name type="scientific">Mycolicibacterium celeriflavum</name>
    <name type="common">Mycobacterium celeriflavum</name>
    <dbReference type="NCBI Taxonomy" id="1249101"/>
    <lineage>
        <taxon>Bacteria</taxon>
        <taxon>Bacillati</taxon>
        <taxon>Actinomycetota</taxon>
        <taxon>Actinomycetes</taxon>
        <taxon>Mycobacteriales</taxon>
        <taxon>Mycobacteriaceae</taxon>
        <taxon>Mycolicibacterium</taxon>
    </lineage>
</organism>
<dbReference type="EMBL" id="AP022591">
    <property type="protein sequence ID" value="BBY46183.1"/>
    <property type="molecule type" value="Genomic_DNA"/>
</dbReference>